<dbReference type="PATRIC" id="fig|718251.5.peg.883"/>
<dbReference type="AlphaFoldDB" id="A0A0H3DNG6"/>
<evidence type="ECO:0000313" key="1">
    <source>
        <dbReference type="EMBL" id="ADM40978.1"/>
    </source>
</evidence>
<dbReference type="KEGG" id="etd:ETAF_0859"/>
<proteinExistence type="predicted"/>
<reference evidence="2" key="1">
    <citation type="submission" date="2010-08" db="EMBL/GenBank/DDBJ databases">
        <title>Genome comparisons of Edwardsiella bacteria analysed using deep sequencing technology.</title>
        <authorList>
            <person name="van Soest J.J."/>
            <person name="Henkel C.V."/>
            <person name="Jansen H.J."/>
            <person name="van den Hondel C.A.M.J.J."/>
            <person name="Bloemberg G.V."/>
            <person name="Meijer A.H."/>
            <person name="Spaink H.P."/>
        </authorList>
    </citation>
    <scope>NUCLEOTIDE SEQUENCE [LARGE SCALE GENOMIC DNA]</scope>
    <source>
        <strain evidence="2">FL6-60</strain>
    </source>
</reference>
<protein>
    <recommendedName>
        <fullName evidence="3">Penicillin-binding protein</fullName>
    </recommendedName>
</protein>
<gene>
    <name evidence="1" type="ordered locus">ETAF_0859</name>
</gene>
<dbReference type="HOGENOM" id="CLU_2619242_0_0_6"/>
<organism evidence="1 2">
    <name type="scientific">Edwardsiella tarda (strain FL6-60)</name>
    <dbReference type="NCBI Taxonomy" id="718251"/>
    <lineage>
        <taxon>Bacteria</taxon>
        <taxon>Pseudomonadati</taxon>
        <taxon>Pseudomonadota</taxon>
        <taxon>Gammaproteobacteria</taxon>
        <taxon>Enterobacterales</taxon>
        <taxon>Hafniaceae</taxon>
        <taxon>Edwardsiella</taxon>
    </lineage>
</organism>
<reference evidence="1 2" key="2">
    <citation type="journal article" date="2011" name="BMC Immunol.">
        <title>Comparison of static immersion and intravenous injection systems for exposure of zebrafish embryos to the natural pathogen Edwardsiella tarda.</title>
        <authorList>
            <person name="van Soest J.J."/>
            <person name="Stockhammer O.W."/>
            <person name="Ordas A."/>
            <person name="Bloemberg G.V."/>
            <person name="Spaink H.P."/>
            <person name="Meijer A.H."/>
        </authorList>
    </citation>
    <scope>NUCLEOTIDE SEQUENCE [LARGE SCALE GENOMIC DNA]</scope>
    <source>
        <strain evidence="1 2">FL6-60</strain>
    </source>
</reference>
<evidence type="ECO:0008006" key="3">
    <source>
        <dbReference type="Google" id="ProtNLM"/>
    </source>
</evidence>
<dbReference type="Proteomes" id="UP000002230">
    <property type="component" value="Chromosome"/>
</dbReference>
<accession>A0A0H3DNG6</accession>
<sequence length="81" mass="9149">MDIKISIADTSIAHLSATEYDAYVAELGARVKEVYPESSLLIVHDGDETTFTAEGFHDNEEVRIVLHELQQDVLQHGHWRS</sequence>
<dbReference type="EMBL" id="CP002154">
    <property type="protein sequence ID" value="ADM40978.1"/>
    <property type="molecule type" value="Genomic_DNA"/>
</dbReference>
<name>A0A0H3DNG6_EDWTF</name>
<evidence type="ECO:0000313" key="2">
    <source>
        <dbReference type="Proteomes" id="UP000002230"/>
    </source>
</evidence>
<keyword evidence="2" id="KW-1185">Reference proteome</keyword>